<evidence type="ECO:0000313" key="3">
    <source>
        <dbReference type="EMBL" id="RFM27483.1"/>
    </source>
</evidence>
<keyword evidence="2" id="KW-1133">Transmembrane helix</keyword>
<sequence>MAQRKPYNPNTAYGRRKLREQYNQNTPPEEQQEHRLIAFFICLAFAIIGFVIVYALKGEHAAVKWIRH</sequence>
<evidence type="ECO:0000256" key="1">
    <source>
        <dbReference type="SAM" id="MobiDB-lite"/>
    </source>
</evidence>
<accession>A0A3E1NHQ6</accession>
<reference evidence="3 4" key="1">
    <citation type="submission" date="2018-08" db="EMBL/GenBank/DDBJ databases">
        <title>Chitinophagaceae sp. K23C18032701, a novel bacterium isolated from forest soil.</title>
        <authorList>
            <person name="Wang C."/>
        </authorList>
    </citation>
    <scope>NUCLEOTIDE SEQUENCE [LARGE SCALE GENOMIC DNA]</scope>
    <source>
        <strain evidence="3 4">K23C18032701</strain>
    </source>
</reference>
<evidence type="ECO:0000256" key="2">
    <source>
        <dbReference type="SAM" id="Phobius"/>
    </source>
</evidence>
<dbReference type="AlphaFoldDB" id="A0A3E1NHQ6"/>
<dbReference type="EMBL" id="QTJU01000005">
    <property type="protein sequence ID" value="RFM27483.1"/>
    <property type="molecule type" value="Genomic_DNA"/>
</dbReference>
<feature type="region of interest" description="Disordered" evidence="1">
    <location>
        <begin position="1"/>
        <end position="29"/>
    </location>
</feature>
<proteinExistence type="predicted"/>
<organism evidence="3 4">
    <name type="scientific">Deminuibacter soli</name>
    <dbReference type="NCBI Taxonomy" id="2291815"/>
    <lineage>
        <taxon>Bacteria</taxon>
        <taxon>Pseudomonadati</taxon>
        <taxon>Bacteroidota</taxon>
        <taxon>Chitinophagia</taxon>
        <taxon>Chitinophagales</taxon>
        <taxon>Chitinophagaceae</taxon>
        <taxon>Deminuibacter</taxon>
    </lineage>
</organism>
<keyword evidence="2" id="KW-0472">Membrane</keyword>
<name>A0A3E1NHQ6_9BACT</name>
<feature type="transmembrane region" description="Helical" evidence="2">
    <location>
        <begin position="36"/>
        <end position="56"/>
    </location>
</feature>
<dbReference type="RefSeq" id="WP_116848242.1">
    <property type="nucleotide sequence ID" value="NZ_QTJU01000005.1"/>
</dbReference>
<protein>
    <submittedName>
        <fullName evidence="3">Uncharacterized protein</fullName>
    </submittedName>
</protein>
<gene>
    <name evidence="3" type="ORF">DXN05_15835</name>
</gene>
<comment type="caution">
    <text evidence="3">The sequence shown here is derived from an EMBL/GenBank/DDBJ whole genome shotgun (WGS) entry which is preliminary data.</text>
</comment>
<dbReference type="Proteomes" id="UP000261284">
    <property type="component" value="Unassembled WGS sequence"/>
</dbReference>
<evidence type="ECO:0000313" key="4">
    <source>
        <dbReference type="Proteomes" id="UP000261284"/>
    </source>
</evidence>
<keyword evidence="4" id="KW-1185">Reference proteome</keyword>
<keyword evidence="2" id="KW-0812">Transmembrane</keyword>